<evidence type="ECO:0000313" key="4">
    <source>
        <dbReference type="Proteomes" id="UP000714275"/>
    </source>
</evidence>
<feature type="compositionally biased region" description="Low complexity" evidence="1">
    <location>
        <begin position="44"/>
        <end position="69"/>
    </location>
</feature>
<feature type="region of interest" description="Disordered" evidence="1">
    <location>
        <begin position="158"/>
        <end position="248"/>
    </location>
</feature>
<accession>A0A9P6ZVF9</accession>
<evidence type="ECO:0000256" key="1">
    <source>
        <dbReference type="SAM" id="MobiDB-lite"/>
    </source>
</evidence>
<dbReference type="EMBL" id="JABBWD010000021">
    <property type="protein sequence ID" value="KAG1777261.1"/>
    <property type="molecule type" value="Genomic_DNA"/>
</dbReference>
<feature type="compositionally biased region" description="Polar residues" evidence="1">
    <location>
        <begin position="8"/>
        <end position="30"/>
    </location>
</feature>
<dbReference type="AlphaFoldDB" id="A0A9P6ZVF9"/>
<gene>
    <name evidence="3" type="ORF">EV702DRAFT_1101927</name>
</gene>
<organism evidence="3 4">
    <name type="scientific">Suillus placidus</name>
    <dbReference type="NCBI Taxonomy" id="48579"/>
    <lineage>
        <taxon>Eukaryota</taxon>
        <taxon>Fungi</taxon>
        <taxon>Dikarya</taxon>
        <taxon>Basidiomycota</taxon>
        <taxon>Agaricomycotina</taxon>
        <taxon>Agaricomycetes</taxon>
        <taxon>Agaricomycetidae</taxon>
        <taxon>Boletales</taxon>
        <taxon>Suillineae</taxon>
        <taxon>Suillaceae</taxon>
        <taxon>Suillus</taxon>
    </lineage>
</organism>
<proteinExistence type="predicted"/>
<dbReference type="InterPro" id="IPR036047">
    <property type="entry name" value="F-box-like_dom_sf"/>
</dbReference>
<feature type="region of interest" description="Disordered" evidence="1">
    <location>
        <begin position="1"/>
        <end position="83"/>
    </location>
</feature>
<name>A0A9P6ZVF9_9AGAM</name>
<dbReference type="OrthoDB" id="6419443at2759"/>
<comment type="caution">
    <text evidence="3">The sequence shown here is derived from an EMBL/GenBank/DDBJ whole genome shotgun (WGS) entry which is preliminary data.</text>
</comment>
<sequence length="248" mass="27781">MSLLQGVLKSQSQTHDLNGQYLSSRQSQPENDSDDELVGVFSLPGTPARSRGPSRPSSRPVSPTRRGPTLPASGLSSKGLSSDPLKAFPTQVSQSIFRWLGISELATCARVSRKWNKSQTLNYIWFQHYRKENFHDESLPPGKWTRRESKQNWRTSYIKSMSKSSPPSSPLPSRGSGRSSPSPSGYQTPKELKEEQWRQEELTQSRPGKVEMREMYKELGGRKSRTKGKLGSSGGHRDRTGWGEGDDE</sequence>
<evidence type="ECO:0000313" key="3">
    <source>
        <dbReference type="EMBL" id="KAG1777261.1"/>
    </source>
</evidence>
<dbReference type="PROSITE" id="PS50181">
    <property type="entry name" value="FBOX"/>
    <property type="match status" value="1"/>
</dbReference>
<reference evidence="3" key="1">
    <citation type="journal article" date="2020" name="New Phytol.">
        <title>Comparative genomics reveals dynamic genome evolution in host specialist ectomycorrhizal fungi.</title>
        <authorList>
            <person name="Lofgren L.A."/>
            <person name="Nguyen N.H."/>
            <person name="Vilgalys R."/>
            <person name="Ruytinx J."/>
            <person name="Liao H.L."/>
            <person name="Branco S."/>
            <person name="Kuo A."/>
            <person name="LaButti K."/>
            <person name="Lipzen A."/>
            <person name="Andreopoulos W."/>
            <person name="Pangilinan J."/>
            <person name="Riley R."/>
            <person name="Hundley H."/>
            <person name="Na H."/>
            <person name="Barry K."/>
            <person name="Grigoriev I.V."/>
            <person name="Stajich J.E."/>
            <person name="Kennedy P.G."/>
        </authorList>
    </citation>
    <scope>NUCLEOTIDE SEQUENCE</scope>
    <source>
        <strain evidence="3">DOB743</strain>
    </source>
</reference>
<feature type="domain" description="F-box" evidence="2">
    <location>
        <begin position="82"/>
        <end position="132"/>
    </location>
</feature>
<dbReference type="Pfam" id="PF12937">
    <property type="entry name" value="F-box-like"/>
    <property type="match status" value="1"/>
</dbReference>
<dbReference type="Gene3D" id="1.20.1280.50">
    <property type="match status" value="1"/>
</dbReference>
<feature type="compositionally biased region" description="Basic and acidic residues" evidence="1">
    <location>
        <begin position="190"/>
        <end position="221"/>
    </location>
</feature>
<protein>
    <recommendedName>
        <fullName evidence="2">F-box domain-containing protein</fullName>
    </recommendedName>
</protein>
<feature type="compositionally biased region" description="Low complexity" evidence="1">
    <location>
        <begin position="159"/>
        <end position="184"/>
    </location>
</feature>
<keyword evidence="4" id="KW-1185">Reference proteome</keyword>
<dbReference type="SUPFAM" id="SSF81383">
    <property type="entry name" value="F-box domain"/>
    <property type="match status" value="1"/>
</dbReference>
<dbReference type="Proteomes" id="UP000714275">
    <property type="component" value="Unassembled WGS sequence"/>
</dbReference>
<evidence type="ECO:0000259" key="2">
    <source>
        <dbReference type="PROSITE" id="PS50181"/>
    </source>
</evidence>
<dbReference type="InterPro" id="IPR001810">
    <property type="entry name" value="F-box_dom"/>
</dbReference>